<comment type="caution">
    <text evidence="2">The sequence shown here is derived from an EMBL/GenBank/DDBJ whole genome shotgun (WGS) entry which is preliminary data.</text>
</comment>
<keyword evidence="1" id="KW-0812">Transmembrane</keyword>
<accession>A0A923HKZ4</accession>
<dbReference type="EMBL" id="JACOFZ010000002">
    <property type="protein sequence ID" value="MBC3881575.1"/>
    <property type="molecule type" value="Genomic_DNA"/>
</dbReference>
<sequence>MTTFWHYFLASAKQAWLEYWLPIRWLFSTRQTTVRELVRKEKLSTQSISIWWIIGTTLTSAMLASGAFYLVALYIQSEGDGVSARSEVTMSLSVVWTISALRIGFFLHLRKD</sequence>
<keyword evidence="1" id="KW-1133">Transmembrane helix</keyword>
<protein>
    <submittedName>
        <fullName evidence="2">Uncharacterized protein</fullName>
    </submittedName>
</protein>
<evidence type="ECO:0000313" key="2">
    <source>
        <dbReference type="EMBL" id="MBC3881575.1"/>
    </source>
</evidence>
<dbReference type="Proteomes" id="UP000627446">
    <property type="component" value="Unassembled WGS sequence"/>
</dbReference>
<evidence type="ECO:0000256" key="1">
    <source>
        <dbReference type="SAM" id="Phobius"/>
    </source>
</evidence>
<dbReference type="RefSeq" id="WP_186915927.1">
    <property type="nucleotide sequence ID" value="NZ_JACOFZ010000002.1"/>
</dbReference>
<keyword evidence="3" id="KW-1185">Reference proteome</keyword>
<gene>
    <name evidence="2" type="ORF">H8K36_09345</name>
</gene>
<dbReference type="AlphaFoldDB" id="A0A923HKZ4"/>
<organism evidence="2 3">
    <name type="scientific">Undibacterium nitidum</name>
    <dbReference type="NCBI Taxonomy" id="2762298"/>
    <lineage>
        <taxon>Bacteria</taxon>
        <taxon>Pseudomonadati</taxon>
        <taxon>Pseudomonadota</taxon>
        <taxon>Betaproteobacteria</taxon>
        <taxon>Burkholderiales</taxon>
        <taxon>Oxalobacteraceae</taxon>
        <taxon>Undibacterium</taxon>
    </lineage>
</organism>
<keyword evidence="1" id="KW-0472">Membrane</keyword>
<name>A0A923HKZ4_9BURK</name>
<evidence type="ECO:0000313" key="3">
    <source>
        <dbReference type="Proteomes" id="UP000627446"/>
    </source>
</evidence>
<proteinExistence type="predicted"/>
<feature type="transmembrane region" description="Helical" evidence="1">
    <location>
        <begin position="88"/>
        <end position="109"/>
    </location>
</feature>
<feature type="transmembrane region" description="Helical" evidence="1">
    <location>
        <begin position="49"/>
        <end position="76"/>
    </location>
</feature>
<reference evidence="2" key="1">
    <citation type="submission" date="2020-08" db="EMBL/GenBank/DDBJ databases">
        <title>Novel species isolated from subtropical streams in China.</title>
        <authorList>
            <person name="Lu H."/>
        </authorList>
    </citation>
    <scope>NUCLEOTIDE SEQUENCE</scope>
    <source>
        <strain evidence="2">LX22W</strain>
    </source>
</reference>